<evidence type="ECO:0000259" key="1">
    <source>
        <dbReference type="Pfam" id="PF00535"/>
    </source>
</evidence>
<sequence length="309" mass="33833">MNTPLISVMMPVYNAYETLTTAVASVINQSLQDWELILVDDGSTDRSLQLALSLASEDERIRVIAQENRGVSEARNLGAEMSRGALLAFLDADDAWRVNKLVIHHQLHQAKPSLDASFARIAFRETITAKTGEIKTFSSVPAGPIQIDQIIADNPVCTTSNLVVTRKAFLRNGGFEKGMNYAEDQEWLARLVASGGVIEGIAETLTDYRMSDDGLSADLEKMLAGWRMLAARYACHINVRQAEATYFRYLSRRALRTGGPASKAVQYAAQGFTLSPRGFMSDPRRGSLTLAGALAGMAMPARVRTRVFA</sequence>
<dbReference type="EMBL" id="JABCRE010000002">
    <property type="protein sequence ID" value="NMW30597.1"/>
    <property type="molecule type" value="Genomic_DNA"/>
</dbReference>
<gene>
    <name evidence="2" type="ORF">HKD42_00805</name>
</gene>
<dbReference type="PANTHER" id="PTHR22916">
    <property type="entry name" value="GLYCOSYLTRANSFERASE"/>
    <property type="match status" value="1"/>
</dbReference>
<accession>A0A848QJ05</accession>
<feature type="domain" description="Glycosyltransferase 2-like" evidence="1">
    <location>
        <begin position="7"/>
        <end position="169"/>
    </location>
</feature>
<dbReference type="Proteomes" id="UP000561181">
    <property type="component" value="Unassembled WGS sequence"/>
</dbReference>
<dbReference type="CDD" id="cd00761">
    <property type="entry name" value="Glyco_tranf_GTA_type"/>
    <property type="match status" value="1"/>
</dbReference>
<dbReference type="SUPFAM" id="SSF53448">
    <property type="entry name" value="Nucleotide-diphospho-sugar transferases"/>
    <property type="match status" value="1"/>
</dbReference>
<dbReference type="GO" id="GO:0016758">
    <property type="term" value="F:hexosyltransferase activity"/>
    <property type="evidence" value="ECO:0007669"/>
    <property type="project" value="UniProtKB-ARBA"/>
</dbReference>
<dbReference type="InterPro" id="IPR001173">
    <property type="entry name" value="Glyco_trans_2-like"/>
</dbReference>
<proteinExistence type="predicted"/>
<organism evidence="2 3">
    <name type="scientific">Pontixanthobacter rizhaonensis</name>
    <dbReference type="NCBI Taxonomy" id="2730337"/>
    <lineage>
        <taxon>Bacteria</taxon>
        <taxon>Pseudomonadati</taxon>
        <taxon>Pseudomonadota</taxon>
        <taxon>Alphaproteobacteria</taxon>
        <taxon>Sphingomonadales</taxon>
        <taxon>Erythrobacteraceae</taxon>
        <taxon>Pontixanthobacter</taxon>
    </lineage>
</organism>
<dbReference type="AlphaFoldDB" id="A0A848QJ05"/>
<reference evidence="2 3" key="1">
    <citation type="submission" date="2020-04" db="EMBL/GenBank/DDBJ databases">
        <authorList>
            <person name="Liu A."/>
        </authorList>
    </citation>
    <scope>NUCLEOTIDE SEQUENCE [LARGE SCALE GENOMIC DNA]</scope>
    <source>
        <strain evidence="2 3">RZ02</strain>
    </source>
</reference>
<dbReference type="RefSeq" id="WP_170009405.1">
    <property type="nucleotide sequence ID" value="NZ_JABCRE010000002.1"/>
</dbReference>
<dbReference type="PANTHER" id="PTHR22916:SF3">
    <property type="entry name" value="UDP-GLCNAC:BETAGAL BETA-1,3-N-ACETYLGLUCOSAMINYLTRANSFERASE-LIKE PROTEIN 1"/>
    <property type="match status" value="1"/>
</dbReference>
<keyword evidence="2" id="KW-0808">Transferase</keyword>
<evidence type="ECO:0000313" key="2">
    <source>
        <dbReference type="EMBL" id="NMW30597.1"/>
    </source>
</evidence>
<dbReference type="Pfam" id="PF00535">
    <property type="entry name" value="Glycos_transf_2"/>
    <property type="match status" value="1"/>
</dbReference>
<dbReference type="Gene3D" id="3.90.550.10">
    <property type="entry name" value="Spore Coat Polysaccharide Biosynthesis Protein SpsA, Chain A"/>
    <property type="match status" value="1"/>
</dbReference>
<keyword evidence="3" id="KW-1185">Reference proteome</keyword>
<protein>
    <submittedName>
        <fullName evidence="2">Glycosyltransferase</fullName>
    </submittedName>
</protein>
<name>A0A848QJ05_9SPHN</name>
<dbReference type="InterPro" id="IPR029044">
    <property type="entry name" value="Nucleotide-diphossugar_trans"/>
</dbReference>
<comment type="caution">
    <text evidence="2">The sequence shown here is derived from an EMBL/GenBank/DDBJ whole genome shotgun (WGS) entry which is preliminary data.</text>
</comment>
<evidence type="ECO:0000313" key="3">
    <source>
        <dbReference type="Proteomes" id="UP000561181"/>
    </source>
</evidence>